<dbReference type="PROSITE" id="PS00041">
    <property type="entry name" value="HTH_ARAC_FAMILY_1"/>
    <property type="match status" value="1"/>
</dbReference>
<dbReference type="PROSITE" id="PS01124">
    <property type="entry name" value="HTH_ARAC_FAMILY_2"/>
    <property type="match status" value="1"/>
</dbReference>
<dbReference type="Pfam" id="PF12833">
    <property type="entry name" value="HTH_18"/>
    <property type="match status" value="1"/>
</dbReference>
<dbReference type="InterPro" id="IPR018062">
    <property type="entry name" value="HTH_AraC-typ_CS"/>
</dbReference>
<dbReference type="Gene3D" id="1.10.10.60">
    <property type="entry name" value="Homeodomain-like"/>
    <property type="match status" value="2"/>
</dbReference>
<dbReference type="InterPro" id="IPR018060">
    <property type="entry name" value="HTH_AraC"/>
</dbReference>
<feature type="signal peptide" evidence="5">
    <location>
        <begin position="1"/>
        <end position="20"/>
    </location>
</feature>
<keyword evidence="4" id="KW-0472">Membrane</keyword>
<keyword evidence="8" id="KW-1185">Reference proteome</keyword>
<proteinExistence type="predicted"/>
<dbReference type="PANTHER" id="PTHR43280:SF29">
    <property type="entry name" value="ARAC-FAMILY TRANSCRIPTIONAL REGULATOR"/>
    <property type="match status" value="1"/>
</dbReference>
<feature type="transmembrane region" description="Helical" evidence="4">
    <location>
        <begin position="263"/>
        <end position="286"/>
    </location>
</feature>
<evidence type="ECO:0000256" key="3">
    <source>
        <dbReference type="ARBA" id="ARBA00023163"/>
    </source>
</evidence>
<dbReference type="Proteomes" id="UP001597508">
    <property type="component" value="Unassembled WGS sequence"/>
</dbReference>
<evidence type="ECO:0000313" key="7">
    <source>
        <dbReference type="EMBL" id="MFD2568951.1"/>
    </source>
</evidence>
<feature type="transmembrane region" description="Helical" evidence="4">
    <location>
        <begin position="189"/>
        <end position="211"/>
    </location>
</feature>
<keyword evidence="5" id="KW-0732">Signal</keyword>
<feature type="transmembrane region" description="Helical" evidence="4">
    <location>
        <begin position="223"/>
        <end position="243"/>
    </location>
</feature>
<dbReference type="SUPFAM" id="SSF46689">
    <property type="entry name" value="Homeodomain-like"/>
    <property type="match status" value="1"/>
</dbReference>
<dbReference type="InterPro" id="IPR009057">
    <property type="entry name" value="Homeodomain-like_sf"/>
</dbReference>
<protein>
    <submittedName>
        <fullName evidence="7">Helix-turn-helix domain-containing protein</fullName>
    </submittedName>
</protein>
<dbReference type="RefSeq" id="WP_379667655.1">
    <property type="nucleotide sequence ID" value="NZ_JBHULH010000012.1"/>
</dbReference>
<accession>A0ABW5LXH7</accession>
<feature type="transmembrane region" description="Helical" evidence="4">
    <location>
        <begin position="335"/>
        <end position="354"/>
    </location>
</feature>
<gene>
    <name evidence="7" type="ORF">ACFSRZ_16365</name>
</gene>
<feature type="transmembrane region" description="Helical" evidence="4">
    <location>
        <begin position="162"/>
        <end position="183"/>
    </location>
</feature>
<evidence type="ECO:0000259" key="6">
    <source>
        <dbReference type="PROSITE" id="PS01124"/>
    </source>
</evidence>
<feature type="transmembrane region" description="Helical" evidence="4">
    <location>
        <begin position="131"/>
        <end position="150"/>
    </location>
</feature>
<organism evidence="7 8">
    <name type="scientific">Pseudotenacibaculum haliotis</name>
    <dbReference type="NCBI Taxonomy" id="1862138"/>
    <lineage>
        <taxon>Bacteria</taxon>
        <taxon>Pseudomonadati</taxon>
        <taxon>Bacteroidota</taxon>
        <taxon>Flavobacteriia</taxon>
        <taxon>Flavobacteriales</taxon>
        <taxon>Flavobacteriaceae</taxon>
        <taxon>Pseudotenacibaculum</taxon>
    </lineage>
</organism>
<feature type="domain" description="HTH araC/xylS-type" evidence="6">
    <location>
        <begin position="390"/>
        <end position="493"/>
    </location>
</feature>
<name>A0ABW5LXH7_9FLAO</name>
<comment type="caution">
    <text evidence="7">The sequence shown here is derived from an EMBL/GenBank/DDBJ whole genome shotgun (WGS) entry which is preliminary data.</text>
</comment>
<sequence>MKSKNIILFLCVLLCSKVFAFNSVDSLSTYSKSKDRLYNLNIIKHEGLLVQNLSQDLQKIENKADLTADELKKLAIGYAYLELVDKSVKYTKLYIKEVLDVNILYDSAFDNIRSSKEFAALEDKYIPRINIWVIFLFSCGLLGIFLSVVLNLRQKGDTVGNLLISSFVLFHSLFIIHGCFFMSRNNFNTPGVLYISTSFSFFYGPLLYFYFKRISEKYKFRTIDLLHLIPSAIIFLYLLPIYLLPGQDKLHMMFNREDDSFLAVIVITIAKFISLSVYAFLVYRIYAKIRKKKQKTDTQVLKWQRNIMVLNFVYVFSYFIFGIARIKVFDMNISIYPQVFLMSFIILYVGYVAYVQPKVFSKKTLFKEIDILKYQKSGLTHSFSEELKTNLLLLLDEKKVFKQNNISLDILADQLGTTRHNISQVINEHFDMNFFHLINKYRIEEAKEILKNDHNRNLNIIDVAYDVGFNNKVTFNKAFKAETNMTPTDYLQYMELEVS</sequence>
<reference evidence="8" key="1">
    <citation type="journal article" date="2019" name="Int. J. Syst. Evol. Microbiol.">
        <title>The Global Catalogue of Microorganisms (GCM) 10K type strain sequencing project: providing services to taxonomists for standard genome sequencing and annotation.</title>
        <authorList>
            <consortium name="The Broad Institute Genomics Platform"/>
            <consortium name="The Broad Institute Genome Sequencing Center for Infectious Disease"/>
            <person name="Wu L."/>
            <person name="Ma J."/>
        </authorList>
    </citation>
    <scope>NUCLEOTIDE SEQUENCE [LARGE SCALE GENOMIC DNA]</scope>
    <source>
        <strain evidence="8">KCTC 52127</strain>
    </source>
</reference>
<evidence type="ECO:0000256" key="5">
    <source>
        <dbReference type="SAM" id="SignalP"/>
    </source>
</evidence>
<feature type="transmembrane region" description="Helical" evidence="4">
    <location>
        <begin position="307"/>
        <end position="329"/>
    </location>
</feature>
<evidence type="ECO:0000256" key="4">
    <source>
        <dbReference type="SAM" id="Phobius"/>
    </source>
</evidence>
<keyword evidence="1" id="KW-0805">Transcription regulation</keyword>
<keyword evidence="3" id="KW-0804">Transcription</keyword>
<evidence type="ECO:0000256" key="2">
    <source>
        <dbReference type="ARBA" id="ARBA00023125"/>
    </source>
</evidence>
<evidence type="ECO:0000313" key="8">
    <source>
        <dbReference type="Proteomes" id="UP001597508"/>
    </source>
</evidence>
<keyword evidence="4" id="KW-0812">Transmembrane</keyword>
<dbReference type="PANTHER" id="PTHR43280">
    <property type="entry name" value="ARAC-FAMILY TRANSCRIPTIONAL REGULATOR"/>
    <property type="match status" value="1"/>
</dbReference>
<evidence type="ECO:0000256" key="1">
    <source>
        <dbReference type="ARBA" id="ARBA00023015"/>
    </source>
</evidence>
<feature type="chain" id="PRO_5046912830" evidence="5">
    <location>
        <begin position="21"/>
        <end position="499"/>
    </location>
</feature>
<dbReference type="EMBL" id="JBHULH010000012">
    <property type="protein sequence ID" value="MFD2568951.1"/>
    <property type="molecule type" value="Genomic_DNA"/>
</dbReference>
<keyword evidence="2" id="KW-0238">DNA-binding</keyword>
<dbReference type="SMART" id="SM00342">
    <property type="entry name" value="HTH_ARAC"/>
    <property type="match status" value="1"/>
</dbReference>
<keyword evidence="4" id="KW-1133">Transmembrane helix</keyword>